<name>A0A2P2L4C4_RHIMU</name>
<evidence type="ECO:0000313" key="2">
    <source>
        <dbReference type="EMBL" id="MBX12800.1"/>
    </source>
</evidence>
<protein>
    <submittedName>
        <fullName evidence="2">Uncharacterized protein</fullName>
    </submittedName>
</protein>
<proteinExistence type="predicted"/>
<keyword evidence="1" id="KW-0812">Transmembrane</keyword>
<dbReference type="AlphaFoldDB" id="A0A2P2L4C4"/>
<accession>A0A2P2L4C4</accession>
<feature type="transmembrane region" description="Helical" evidence="1">
    <location>
        <begin position="14"/>
        <end position="37"/>
    </location>
</feature>
<dbReference type="EMBL" id="GGEC01032316">
    <property type="protein sequence ID" value="MBX12800.1"/>
    <property type="molecule type" value="Transcribed_RNA"/>
</dbReference>
<reference evidence="2" key="1">
    <citation type="submission" date="2018-02" db="EMBL/GenBank/DDBJ databases">
        <title>Rhizophora mucronata_Transcriptome.</title>
        <authorList>
            <person name="Meera S.P."/>
            <person name="Sreeshan A."/>
            <person name="Augustine A."/>
        </authorList>
    </citation>
    <scope>NUCLEOTIDE SEQUENCE</scope>
    <source>
        <tissue evidence="2">Leaf</tissue>
    </source>
</reference>
<sequence length="42" mass="4937">MGISQISLNLVNLASFPCFPFCLTFFFWVLMLMSIWVNRDFS</sequence>
<keyword evidence="1" id="KW-0472">Membrane</keyword>
<evidence type="ECO:0000256" key="1">
    <source>
        <dbReference type="SAM" id="Phobius"/>
    </source>
</evidence>
<keyword evidence="1" id="KW-1133">Transmembrane helix</keyword>
<organism evidence="2">
    <name type="scientific">Rhizophora mucronata</name>
    <name type="common">Asiatic mangrove</name>
    <dbReference type="NCBI Taxonomy" id="61149"/>
    <lineage>
        <taxon>Eukaryota</taxon>
        <taxon>Viridiplantae</taxon>
        <taxon>Streptophyta</taxon>
        <taxon>Embryophyta</taxon>
        <taxon>Tracheophyta</taxon>
        <taxon>Spermatophyta</taxon>
        <taxon>Magnoliopsida</taxon>
        <taxon>eudicotyledons</taxon>
        <taxon>Gunneridae</taxon>
        <taxon>Pentapetalae</taxon>
        <taxon>rosids</taxon>
        <taxon>fabids</taxon>
        <taxon>Malpighiales</taxon>
        <taxon>Rhizophoraceae</taxon>
        <taxon>Rhizophora</taxon>
    </lineage>
</organism>